<sequence length="86" mass="9506">MGDIPFLNCRHISPDAIGLLRENKFISDASGAICFVLGKQSYLGRIVTPSTRSFCGSRVLCCLDESHFGQRGSLKLNTEFEVHENT</sequence>
<name>A0AAV4XK93_CAEEX</name>
<proteinExistence type="predicted"/>
<dbReference type="EMBL" id="BPLR01000482">
    <property type="protein sequence ID" value="GIY95087.1"/>
    <property type="molecule type" value="Genomic_DNA"/>
</dbReference>
<protein>
    <submittedName>
        <fullName evidence="1">Uncharacterized protein</fullName>
    </submittedName>
</protein>
<evidence type="ECO:0000313" key="2">
    <source>
        <dbReference type="Proteomes" id="UP001054945"/>
    </source>
</evidence>
<organism evidence="1 2">
    <name type="scientific">Caerostris extrusa</name>
    <name type="common">Bark spider</name>
    <name type="synonym">Caerostris bankana</name>
    <dbReference type="NCBI Taxonomy" id="172846"/>
    <lineage>
        <taxon>Eukaryota</taxon>
        <taxon>Metazoa</taxon>
        <taxon>Ecdysozoa</taxon>
        <taxon>Arthropoda</taxon>
        <taxon>Chelicerata</taxon>
        <taxon>Arachnida</taxon>
        <taxon>Araneae</taxon>
        <taxon>Araneomorphae</taxon>
        <taxon>Entelegynae</taxon>
        <taxon>Araneoidea</taxon>
        <taxon>Araneidae</taxon>
        <taxon>Caerostris</taxon>
    </lineage>
</organism>
<reference evidence="1 2" key="1">
    <citation type="submission" date="2021-06" db="EMBL/GenBank/DDBJ databases">
        <title>Caerostris extrusa draft genome.</title>
        <authorList>
            <person name="Kono N."/>
            <person name="Arakawa K."/>
        </authorList>
    </citation>
    <scope>NUCLEOTIDE SEQUENCE [LARGE SCALE GENOMIC DNA]</scope>
</reference>
<gene>
    <name evidence="1" type="ORF">CEXT_444381</name>
</gene>
<accession>A0AAV4XK93</accession>
<comment type="caution">
    <text evidence="1">The sequence shown here is derived from an EMBL/GenBank/DDBJ whole genome shotgun (WGS) entry which is preliminary data.</text>
</comment>
<dbReference type="Proteomes" id="UP001054945">
    <property type="component" value="Unassembled WGS sequence"/>
</dbReference>
<dbReference type="AlphaFoldDB" id="A0AAV4XK93"/>
<evidence type="ECO:0000313" key="1">
    <source>
        <dbReference type="EMBL" id="GIY95087.1"/>
    </source>
</evidence>
<keyword evidence="2" id="KW-1185">Reference proteome</keyword>